<feature type="region of interest" description="Disordered" evidence="1">
    <location>
        <begin position="1"/>
        <end position="83"/>
    </location>
</feature>
<feature type="compositionally biased region" description="Polar residues" evidence="1">
    <location>
        <begin position="1"/>
        <end position="25"/>
    </location>
</feature>
<accession>A0A6F8YEJ5</accession>
<name>A0A6F8YEJ5_9ACTN</name>
<evidence type="ECO:0000313" key="2">
    <source>
        <dbReference type="EMBL" id="BCB84398.1"/>
    </source>
</evidence>
<evidence type="ECO:0000313" key="3">
    <source>
        <dbReference type="Proteomes" id="UP000503011"/>
    </source>
</evidence>
<dbReference type="AlphaFoldDB" id="A0A6F8YEJ5"/>
<feature type="region of interest" description="Disordered" evidence="1">
    <location>
        <begin position="386"/>
        <end position="461"/>
    </location>
</feature>
<evidence type="ECO:0000256" key="1">
    <source>
        <dbReference type="SAM" id="MobiDB-lite"/>
    </source>
</evidence>
<dbReference type="EMBL" id="AP022871">
    <property type="protein sequence ID" value="BCB84398.1"/>
    <property type="molecule type" value="Genomic_DNA"/>
</dbReference>
<gene>
    <name evidence="2" type="ORF">Psuf_017110</name>
</gene>
<reference evidence="2 3" key="2">
    <citation type="submission" date="2020-03" db="EMBL/GenBank/DDBJ databases">
        <authorList>
            <person name="Ichikawa N."/>
            <person name="Kimura A."/>
            <person name="Kitahashi Y."/>
            <person name="Uohara A."/>
        </authorList>
    </citation>
    <scope>NUCLEOTIDE SEQUENCE [LARGE SCALE GENOMIC DNA]</scope>
    <source>
        <strain evidence="2 3">NBRC 105367</strain>
    </source>
</reference>
<sequence length="461" mass="47412">MGTDDSTSGGDPQTSGGDRQTSQEAVNPGEPGGTVRTEAAPGQPQPQPDPAEGIHPVARRQVSNERRMEEGNSEPAVEAGTRHRTNVQRLVNVVTDPEVLAYLCYTAGLGTDAYGRAMVSRKALMAGAGLISGVDAVQALQPIVKKIMASPGQAPDQRDGVLHSVLNSARFGLQIGVPGQTISAIRQESSEPGFVELDRAEAQKAAGYGFGAAASSFGAFVMSVVKRMPETSQGGVQGAFRNVPTAVLDALKDPADRGKLVDSVALSIEAAGRLKLNPWAITIGNGVQLGHYGVSAAQAVSKKDGSVAKRSFVAAANMAMFAAFIGTTAKTWFSVEQGAAGSPTVRAKREDLYKAYVCSAVAAAAAASVWLVTAADAWRANPGSLRAEAAQRRSTAPAQPEIGLPQLPAPATTATNPSAAAARLGTSRESSPAAAPAEAREAAPARSPRRSAESNLTAAGR</sequence>
<protein>
    <submittedName>
        <fullName evidence="2">Uncharacterized protein</fullName>
    </submittedName>
</protein>
<dbReference type="Proteomes" id="UP000503011">
    <property type="component" value="Chromosome"/>
</dbReference>
<keyword evidence="3" id="KW-1185">Reference proteome</keyword>
<organism evidence="2 3">
    <name type="scientific">Phytohabitans suffuscus</name>
    <dbReference type="NCBI Taxonomy" id="624315"/>
    <lineage>
        <taxon>Bacteria</taxon>
        <taxon>Bacillati</taxon>
        <taxon>Actinomycetota</taxon>
        <taxon>Actinomycetes</taxon>
        <taxon>Micromonosporales</taxon>
        <taxon>Micromonosporaceae</taxon>
    </lineage>
</organism>
<dbReference type="KEGG" id="psuu:Psuf_017110"/>
<feature type="compositionally biased region" description="Low complexity" evidence="1">
    <location>
        <begin position="409"/>
        <end position="437"/>
    </location>
</feature>
<reference evidence="2 3" key="1">
    <citation type="submission" date="2020-03" db="EMBL/GenBank/DDBJ databases">
        <title>Whole genome shotgun sequence of Phytohabitans suffuscus NBRC 105367.</title>
        <authorList>
            <person name="Komaki H."/>
            <person name="Tamura T."/>
        </authorList>
    </citation>
    <scope>NUCLEOTIDE SEQUENCE [LARGE SCALE GENOMIC DNA]</scope>
    <source>
        <strain evidence="2 3">NBRC 105367</strain>
    </source>
</reference>
<proteinExistence type="predicted"/>